<dbReference type="InterPro" id="IPR052718">
    <property type="entry name" value="NmrA-type_oxidoreductase"/>
</dbReference>
<evidence type="ECO:0000259" key="1">
    <source>
        <dbReference type="Pfam" id="PF05368"/>
    </source>
</evidence>
<dbReference type="HOGENOM" id="CLU_007383_10_4_1"/>
<dbReference type="Gene3D" id="3.90.25.10">
    <property type="entry name" value="UDP-galactose 4-epimerase, domain 1"/>
    <property type="match status" value="1"/>
</dbReference>
<proteinExistence type="predicted"/>
<keyword evidence="3" id="KW-1185">Reference proteome</keyword>
<dbReference type="SUPFAM" id="SSF51735">
    <property type="entry name" value="NAD(P)-binding Rossmann-fold domains"/>
    <property type="match status" value="1"/>
</dbReference>
<protein>
    <submittedName>
        <fullName evidence="2">NAD(P)-binding protein</fullName>
    </submittedName>
</protein>
<dbReference type="PANTHER" id="PTHR47129:SF1">
    <property type="entry name" value="NMRA-LIKE DOMAIN-CONTAINING PROTEIN"/>
    <property type="match status" value="1"/>
</dbReference>
<feature type="domain" description="NmrA-like" evidence="1">
    <location>
        <begin position="2"/>
        <end position="251"/>
    </location>
</feature>
<dbReference type="Gene3D" id="3.40.50.720">
    <property type="entry name" value="NAD(P)-binding Rossmann-like Domain"/>
    <property type="match status" value="1"/>
</dbReference>
<name>A0A074VXM6_AURM1</name>
<dbReference type="Pfam" id="PF05368">
    <property type="entry name" value="NmrA"/>
    <property type="match status" value="1"/>
</dbReference>
<dbReference type="Proteomes" id="UP000030672">
    <property type="component" value="Unassembled WGS sequence"/>
</dbReference>
<evidence type="ECO:0000313" key="2">
    <source>
        <dbReference type="EMBL" id="KEQ65258.1"/>
    </source>
</evidence>
<dbReference type="RefSeq" id="XP_040882281.1">
    <property type="nucleotide sequence ID" value="XM_041020489.1"/>
</dbReference>
<dbReference type="STRING" id="1043003.A0A074VXM6"/>
<organism evidence="2 3">
    <name type="scientific">Aureobasidium melanogenum (strain CBS 110374)</name>
    <name type="common">Aureobasidium pullulans var. melanogenum</name>
    <dbReference type="NCBI Taxonomy" id="1043003"/>
    <lineage>
        <taxon>Eukaryota</taxon>
        <taxon>Fungi</taxon>
        <taxon>Dikarya</taxon>
        <taxon>Ascomycota</taxon>
        <taxon>Pezizomycotina</taxon>
        <taxon>Dothideomycetes</taxon>
        <taxon>Dothideomycetidae</taxon>
        <taxon>Dothideales</taxon>
        <taxon>Saccotheciaceae</taxon>
        <taxon>Aureobasidium</taxon>
    </lineage>
</organism>
<gene>
    <name evidence="2" type="ORF">M437DRAFT_42012</name>
</gene>
<accession>A0A074VXM6</accession>
<sequence>MLAIIGASGKLGGATLKALLTHNLLPKDQIVCCTSSKPDSDTWTSLEKQGVQVRHASFDDKASLEKALSGCDKFFLVSTPKIEMDYNDAPHGEGREKHHFTAIDAAQAAGVKHIYYSSLAFQNPSKSCVMQAHIRTEAYLAKLQNIDYTVLREGLYNESWPLYASYYDLKDDQRSEVPIAGDSPISWTAIPDLGLASALVIVAPSSDYAAKTFYLSATQGARTISQVLEKVAAVRSKKVSTKIVSREELESYYVQDIKLSEPAAKWWAASYDALRDQECLINDPTLEKLLATKGQKPKPVEQTIEEMLRA</sequence>
<dbReference type="InterPro" id="IPR036291">
    <property type="entry name" value="NAD(P)-bd_dom_sf"/>
</dbReference>
<dbReference type="EMBL" id="KL584827">
    <property type="protein sequence ID" value="KEQ65258.1"/>
    <property type="molecule type" value="Genomic_DNA"/>
</dbReference>
<dbReference type="AlphaFoldDB" id="A0A074VXM6"/>
<reference evidence="2 3" key="1">
    <citation type="journal article" date="2014" name="BMC Genomics">
        <title>Genome sequencing of four Aureobasidium pullulans varieties: biotechnological potential, stress tolerance, and description of new species.</title>
        <authorList>
            <person name="Gostin Ar C."/>
            <person name="Ohm R.A."/>
            <person name="Kogej T."/>
            <person name="Sonjak S."/>
            <person name="Turk M."/>
            <person name="Zajc J."/>
            <person name="Zalar P."/>
            <person name="Grube M."/>
            <person name="Sun H."/>
            <person name="Han J."/>
            <person name="Sharma A."/>
            <person name="Chiniquy J."/>
            <person name="Ngan C.Y."/>
            <person name="Lipzen A."/>
            <person name="Barry K."/>
            <person name="Grigoriev I.V."/>
            <person name="Gunde-Cimerman N."/>
        </authorList>
    </citation>
    <scope>NUCLEOTIDE SEQUENCE [LARGE SCALE GENOMIC DNA]</scope>
    <source>
        <strain evidence="2 3">CBS 110374</strain>
    </source>
</reference>
<dbReference type="PANTHER" id="PTHR47129">
    <property type="entry name" value="QUINONE OXIDOREDUCTASE 2"/>
    <property type="match status" value="1"/>
</dbReference>
<dbReference type="InterPro" id="IPR008030">
    <property type="entry name" value="NmrA-like"/>
</dbReference>
<evidence type="ECO:0000313" key="3">
    <source>
        <dbReference type="Proteomes" id="UP000030672"/>
    </source>
</evidence>
<dbReference type="GeneID" id="63913862"/>